<dbReference type="EMBL" id="GBXM01031165">
    <property type="protein sequence ID" value="JAH77412.1"/>
    <property type="molecule type" value="Transcribed_RNA"/>
</dbReference>
<dbReference type="EMBL" id="GBXM01037006">
    <property type="protein sequence ID" value="JAH71571.1"/>
    <property type="molecule type" value="Transcribed_RNA"/>
</dbReference>
<name>A0A0E9V0P7_ANGAN</name>
<accession>A0A0E9V0P7</accession>
<organism evidence="1">
    <name type="scientific">Anguilla anguilla</name>
    <name type="common">European freshwater eel</name>
    <name type="synonym">Muraena anguilla</name>
    <dbReference type="NCBI Taxonomy" id="7936"/>
    <lineage>
        <taxon>Eukaryota</taxon>
        <taxon>Metazoa</taxon>
        <taxon>Chordata</taxon>
        <taxon>Craniata</taxon>
        <taxon>Vertebrata</taxon>
        <taxon>Euteleostomi</taxon>
        <taxon>Actinopterygii</taxon>
        <taxon>Neopterygii</taxon>
        <taxon>Teleostei</taxon>
        <taxon>Anguilliformes</taxon>
        <taxon>Anguillidae</taxon>
        <taxon>Anguilla</taxon>
    </lineage>
</organism>
<sequence length="20" mass="2252">MTFIAKYVYNAIGIAYKTIA</sequence>
<dbReference type="AlphaFoldDB" id="A0A0E9V0P7"/>
<proteinExistence type="predicted"/>
<reference evidence="1" key="2">
    <citation type="journal article" date="2015" name="Fish Shellfish Immunol.">
        <title>Early steps in the European eel (Anguilla anguilla)-Vibrio vulnificus interaction in the gills: Role of the RtxA13 toxin.</title>
        <authorList>
            <person name="Callol A."/>
            <person name="Pajuelo D."/>
            <person name="Ebbesson L."/>
            <person name="Teles M."/>
            <person name="MacKenzie S."/>
            <person name="Amaro C."/>
        </authorList>
    </citation>
    <scope>NUCLEOTIDE SEQUENCE</scope>
</reference>
<protein>
    <submittedName>
        <fullName evidence="1">Uncharacterized protein</fullName>
    </submittedName>
</protein>
<reference evidence="1" key="1">
    <citation type="submission" date="2014-11" db="EMBL/GenBank/DDBJ databases">
        <authorList>
            <person name="Amaro Gonzalez C."/>
        </authorList>
    </citation>
    <scope>NUCLEOTIDE SEQUENCE</scope>
</reference>
<dbReference type="EMBL" id="GBXM01044492">
    <property type="protein sequence ID" value="JAH64085.1"/>
    <property type="molecule type" value="Transcribed_RNA"/>
</dbReference>
<evidence type="ECO:0000313" key="1">
    <source>
        <dbReference type="EMBL" id="JAH71571.1"/>
    </source>
</evidence>